<evidence type="ECO:0000313" key="2">
    <source>
        <dbReference type="Proteomes" id="UP000316759"/>
    </source>
</evidence>
<evidence type="ECO:0000313" key="1">
    <source>
        <dbReference type="EMBL" id="TPP65522.1"/>
    </source>
</evidence>
<reference evidence="1 2" key="1">
    <citation type="submission" date="2019-04" db="EMBL/GenBank/DDBJ databases">
        <title>Annotation for the trematode Fasciola gigantica.</title>
        <authorList>
            <person name="Choi Y.-J."/>
        </authorList>
    </citation>
    <scope>NUCLEOTIDE SEQUENCE [LARGE SCALE GENOMIC DNA]</scope>
    <source>
        <strain evidence="1">Uganda_cow_1</strain>
    </source>
</reference>
<proteinExistence type="predicted"/>
<organism evidence="1 2">
    <name type="scientific">Fasciola gigantica</name>
    <name type="common">Giant liver fluke</name>
    <dbReference type="NCBI Taxonomy" id="46835"/>
    <lineage>
        <taxon>Eukaryota</taxon>
        <taxon>Metazoa</taxon>
        <taxon>Spiralia</taxon>
        <taxon>Lophotrochozoa</taxon>
        <taxon>Platyhelminthes</taxon>
        <taxon>Trematoda</taxon>
        <taxon>Digenea</taxon>
        <taxon>Plagiorchiida</taxon>
        <taxon>Echinostomata</taxon>
        <taxon>Echinostomatoidea</taxon>
        <taxon>Fasciolidae</taxon>
        <taxon>Fasciola</taxon>
    </lineage>
</organism>
<keyword evidence="2" id="KW-1185">Reference proteome</keyword>
<sequence length="148" mass="17409">MEINGTIDSKAFEIKKFFLSSGAVVQRDAIIFRQGFEYSESEWLEIEGLSEESRISRKYQTRLGLERCLKRKQRELMKGNRVYTYWWAGFSGHMIHGHLWIHKSAHQPSMARLRSFFVSCINTANFIMVQSKLKHFSAHANTYRAFTH</sequence>
<dbReference type="Proteomes" id="UP000316759">
    <property type="component" value="Unassembled WGS sequence"/>
</dbReference>
<dbReference type="AlphaFoldDB" id="A0A504YTQ6"/>
<protein>
    <submittedName>
        <fullName evidence="1">Uncharacterized protein</fullName>
    </submittedName>
</protein>
<name>A0A504YTQ6_FASGI</name>
<accession>A0A504YTQ6</accession>
<comment type="caution">
    <text evidence="1">The sequence shown here is derived from an EMBL/GenBank/DDBJ whole genome shotgun (WGS) entry which is preliminary data.</text>
</comment>
<gene>
    <name evidence="1" type="ORF">FGIG_07406</name>
</gene>
<dbReference type="EMBL" id="SUNJ01003063">
    <property type="protein sequence ID" value="TPP65522.1"/>
    <property type="molecule type" value="Genomic_DNA"/>
</dbReference>